<comment type="caution">
    <text evidence="1">The sequence shown here is derived from an EMBL/GenBank/DDBJ whole genome shotgun (WGS) entry which is preliminary data.</text>
</comment>
<name>A0A1S1V4G8_9FIRM</name>
<gene>
    <name evidence="1" type="ORF">EUAN_23710</name>
</gene>
<organism evidence="1 2">
    <name type="scientific">Andreesenia angusta</name>
    <dbReference type="NCBI Taxonomy" id="39480"/>
    <lineage>
        <taxon>Bacteria</taxon>
        <taxon>Bacillati</taxon>
        <taxon>Bacillota</taxon>
        <taxon>Tissierellia</taxon>
        <taxon>Tissierellales</taxon>
        <taxon>Gottschalkiaceae</taxon>
        <taxon>Andreesenia</taxon>
    </lineage>
</organism>
<evidence type="ECO:0000313" key="1">
    <source>
        <dbReference type="EMBL" id="OHW61290.1"/>
    </source>
</evidence>
<evidence type="ECO:0000313" key="2">
    <source>
        <dbReference type="Proteomes" id="UP000180254"/>
    </source>
</evidence>
<protein>
    <submittedName>
        <fullName evidence="1">Uncharacterized protein</fullName>
    </submittedName>
</protein>
<reference evidence="1 2" key="1">
    <citation type="submission" date="2016-09" db="EMBL/GenBank/DDBJ databases">
        <title>Genome sequence of Eubacterium angustum.</title>
        <authorList>
            <person name="Poehlein A."/>
            <person name="Daniel R."/>
        </authorList>
    </citation>
    <scope>NUCLEOTIDE SEQUENCE [LARGE SCALE GENOMIC DNA]</scope>
    <source>
        <strain evidence="1 2">DSM 1989</strain>
    </source>
</reference>
<accession>A0A1S1V4G8</accession>
<keyword evidence="2" id="KW-1185">Reference proteome</keyword>
<proteinExistence type="predicted"/>
<dbReference type="AlphaFoldDB" id="A0A1S1V4G8"/>
<dbReference type="STRING" id="39480.EUAN_23710"/>
<dbReference type="Proteomes" id="UP000180254">
    <property type="component" value="Unassembled WGS sequence"/>
</dbReference>
<sequence>MRLVLQALGSPGDAKARRFPVRAMVSALWEMAWLYLVVKYIRKVPILNTIYLFIVKVEVMRDFKYNYLNL</sequence>
<dbReference type="EMBL" id="MKIE01000018">
    <property type="protein sequence ID" value="OHW61290.1"/>
    <property type="molecule type" value="Genomic_DNA"/>
</dbReference>